<organism evidence="2 3">
    <name type="scientific">Acrocarpospora phusangensis</name>
    <dbReference type="NCBI Taxonomy" id="1070424"/>
    <lineage>
        <taxon>Bacteria</taxon>
        <taxon>Bacillati</taxon>
        <taxon>Actinomycetota</taxon>
        <taxon>Actinomycetes</taxon>
        <taxon>Streptosporangiales</taxon>
        <taxon>Streptosporangiaceae</taxon>
        <taxon>Acrocarpospora</taxon>
    </lineage>
</organism>
<name>A0A919QIC8_9ACTN</name>
<dbReference type="RefSeq" id="WP_204045990.1">
    <property type="nucleotide sequence ID" value="NZ_BOOA01000122.1"/>
</dbReference>
<dbReference type="AlphaFoldDB" id="A0A919QIC8"/>
<evidence type="ECO:0000256" key="1">
    <source>
        <dbReference type="SAM" id="MobiDB-lite"/>
    </source>
</evidence>
<dbReference type="Proteomes" id="UP000640052">
    <property type="component" value="Unassembled WGS sequence"/>
</dbReference>
<reference evidence="2" key="1">
    <citation type="submission" date="2021-01" db="EMBL/GenBank/DDBJ databases">
        <title>Whole genome shotgun sequence of Acrocarpospora phusangensis NBRC 108782.</title>
        <authorList>
            <person name="Komaki H."/>
            <person name="Tamura T."/>
        </authorList>
    </citation>
    <scope>NUCLEOTIDE SEQUENCE</scope>
    <source>
        <strain evidence="2">NBRC 108782</strain>
    </source>
</reference>
<feature type="region of interest" description="Disordered" evidence="1">
    <location>
        <begin position="48"/>
        <end position="74"/>
    </location>
</feature>
<comment type="caution">
    <text evidence="2">The sequence shown here is derived from an EMBL/GenBank/DDBJ whole genome shotgun (WGS) entry which is preliminary data.</text>
</comment>
<accession>A0A919QIC8</accession>
<dbReference type="EMBL" id="BOOA01000122">
    <property type="protein sequence ID" value="GIH29381.1"/>
    <property type="molecule type" value="Genomic_DNA"/>
</dbReference>
<evidence type="ECO:0000313" key="3">
    <source>
        <dbReference type="Proteomes" id="UP000640052"/>
    </source>
</evidence>
<evidence type="ECO:0000313" key="2">
    <source>
        <dbReference type="EMBL" id="GIH29381.1"/>
    </source>
</evidence>
<proteinExistence type="predicted"/>
<gene>
    <name evidence="2" type="ORF">Aph01nite_76910</name>
</gene>
<protein>
    <submittedName>
        <fullName evidence="2">Uncharacterized protein</fullName>
    </submittedName>
</protein>
<keyword evidence="3" id="KW-1185">Reference proteome</keyword>
<sequence length="74" mass="8665">MREPHFPELRQLAAIDPEFREWLGEAACPEVQRCDLWPRCVHESPGEAYEAAKEQDDHEAAKDEMRERWDEGGL</sequence>